<proteinExistence type="inferred from homology"/>
<keyword evidence="6 10" id="KW-0479">Metal-binding</keyword>
<dbReference type="Gene3D" id="3.40.50.1220">
    <property type="entry name" value="TPP-binding domain"/>
    <property type="match status" value="1"/>
</dbReference>
<keyword evidence="9" id="KW-0539">Nucleus</keyword>
<dbReference type="InterPro" id="IPR029035">
    <property type="entry name" value="DHS-like_NAD/FAD-binding_dom"/>
</dbReference>
<feature type="compositionally biased region" description="Polar residues" evidence="12">
    <location>
        <begin position="65"/>
        <end position="78"/>
    </location>
</feature>
<keyword evidence="8" id="KW-0520">NAD</keyword>
<comment type="subcellular location">
    <subcellularLocation>
        <location evidence="2">Nucleus</location>
    </subcellularLocation>
</comment>
<evidence type="ECO:0000256" key="4">
    <source>
        <dbReference type="ARBA" id="ARBA00012928"/>
    </source>
</evidence>
<feature type="compositionally biased region" description="Low complexity" evidence="12">
    <location>
        <begin position="727"/>
        <end position="737"/>
    </location>
</feature>
<feature type="binding site" evidence="10">
    <location>
        <position position="356"/>
    </location>
    <ligand>
        <name>Zn(2+)</name>
        <dbReference type="ChEBI" id="CHEBI:29105"/>
    </ligand>
</feature>
<feature type="binding site" evidence="10">
    <location>
        <position position="353"/>
    </location>
    <ligand>
        <name>Zn(2+)</name>
        <dbReference type="ChEBI" id="CHEBI:29105"/>
    </ligand>
</feature>
<dbReference type="GO" id="GO:0033553">
    <property type="term" value="C:rDNA heterochromatin"/>
    <property type="evidence" value="ECO:0007669"/>
    <property type="project" value="TreeGrafter"/>
</dbReference>
<feature type="region of interest" description="Disordered" evidence="12">
    <location>
        <begin position="65"/>
        <end position="120"/>
    </location>
</feature>
<gene>
    <name evidence="14" type="ORF">Zmor_006683</name>
</gene>
<keyword evidence="11" id="KW-0175">Coiled coil</keyword>
<evidence type="ECO:0000256" key="3">
    <source>
        <dbReference type="ARBA" id="ARBA00006924"/>
    </source>
</evidence>
<feature type="domain" description="Deacetylase sirtuin-type" evidence="13">
    <location>
        <begin position="194"/>
        <end position="489"/>
    </location>
</feature>
<dbReference type="GO" id="GO:0005637">
    <property type="term" value="C:nuclear inner membrane"/>
    <property type="evidence" value="ECO:0007669"/>
    <property type="project" value="TreeGrafter"/>
</dbReference>
<feature type="binding site" evidence="10">
    <location>
        <position position="329"/>
    </location>
    <ligand>
        <name>Zn(2+)</name>
        <dbReference type="ChEBI" id="CHEBI:29105"/>
    </ligand>
</feature>
<comment type="cofactor">
    <cofactor evidence="1">
        <name>Zn(2+)</name>
        <dbReference type="ChEBI" id="CHEBI:29105"/>
    </cofactor>
</comment>
<dbReference type="PANTHER" id="PTHR11085">
    <property type="entry name" value="NAD-DEPENDENT PROTEIN DEACYLASE SIRTUIN-5, MITOCHONDRIAL-RELATED"/>
    <property type="match status" value="1"/>
</dbReference>
<keyword evidence="5" id="KW-0808">Transferase</keyword>
<dbReference type="Proteomes" id="UP001168821">
    <property type="component" value="Unassembled WGS sequence"/>
</dbReference>
<feature type="region of interest" description="Disordered" evidence="12">
    <location>
        <begin position="727"/>
        <end position="752"/>
    </location>
</feature>
<evidence type="ECO:0000256" key="6">
    <source>
        <dbReference type="ARBA" id="ARBA00022723"/>
    </source>
</evidence>
<dbReference type="GO" id="GO:0017136">
    <property type="term" value="F:histone deacetylase activity, NAD-dependent"/>
    <property type="evidence" value="ECO:0007669"/>
    <property type="project" value="TreeGrafter"/>
</dbReference>
<dbReference type="PROSITE" id="PS50305">
    <property type="entry name" value="SIRTUIN"/>
    <property type="match status" value="1"/>
</dbReference>
<evidence type="ECO:0000256" key="12">
    <source>
        <dbReference type="SAM" id="MobiDB-lite"/>
    </source>
</evidence>
<dbReference type="GO" id="GO:0070403">
    <property type="term" value="F:NAD+ binding"/>
    <property type="evidence" value="ECO:0007669"/>
    <property type="project" value="InterPro"/>
</dbReference>
<dbReference type="FunFam" id="3.30.1600.10:FF:000013">
    <property type="entry name" value="NAD-dependent protein deacetylase sirtuin-1"/>
    <property type="match status" value="1"/>
</dbReference>
<evidence type="ECO:0000256" key="1">
    <source>
        <dbReference type="ARBA" id="ARBA00001947"/>
    </source>
</evidence>
<dbReference type="Pfam" id="PF02146">
    <property type="entry name" value="SIR2"/>
    <property type="match status" value="1"/>
</dbReference>
<keyword evidence="15" id="KW-1185">Reference proteome</keyword>
<feature type="compositionally biased region" description="Polar residues" evidence="12">
    <location>
        <begin position="86"/>
        <end position="110"/>
    </location>
</feature>
<accession>A0AA38IWF0</accession>
<evidence type="ECO:0000256" key="10">
    <source>
        <dbReference type="PROSITE-ProRule" id="PRU00236"/>
    </source>
</evidence>
<dbReference type="GO" id="GO:0046872">
    <property type="term" value="F:metal ion binding"/>
    <property type="evidence" value="ECO:0007669"/>
    <property type="project" value="UniProtKB-KW"/>
</dbReference>
<feature type="binding site" evidence="10">
    <location>
        <position position="332"/>
    </location>
    <ligand>
        <name>Zn(2+)</name>
        <dbReference type="ChEBI" id="CHEBI:29105"/>
    </ligand>
</feature>
<evidence type="ECO:0000256" key="9">
    <source>
        <dbReference type="ARBA" id="ARBA00023242"/>
    </source>
</evidence>
<dbReference type="GO" id="GO:0003714">
    <property type="term" value="F:transcription corepressor activity"/>
    <property type="evidence" value="ECO:0007669"/>
    <property type="project" value="TreeGrafter"/>
</dbReference>
<evidence type="ECO:0000256" key="5">
    <source>
        <dbReference type="ARBA" id="ARBA00022679"/>
    </source>
</evidence>
<sequence>MDTYPDVAEHESSAKRIKLDLKESNIGELCNGGDFSSFSTTTGGAIDISEGISADCDSGYEASTLESIPTSSHQTSPHTDPGDVQESLSSLSEIFLTPSRTDQADTSQDSIEADDDNASTVSEISGLSDLSGQDWKPMAASMIWIQKQMQNGVNPRTLLSDLGVDLDQVPQYVEEVTLWKLIINMLAEPPRRNKLRHVNTLDDVVRLVKGAQNIIVLTGAGVSVSCGIPDFRSRDGIYVRLAIDFPNLPDPQAMFDISYFSQDPRPFFKFARDIYPGKFKPSPCHKFIKLLEKYGKLLRNYTQNIDTLEKEANIEKVIECHGSFATATCTKCGYKVTADAIRDIVLAQNIPLCEKCHPGKTSVPSSDDLSEDGEKIDYRQLVSSGIMKPDIVFFGEGLPDTFHEAMAEDKTKCDLLLVIGSSLKVRPVALIPSSLPAHVPQILINREPLPHCHFDVELLGDCDVIINHLCHLFSGVWKEGIFDNKLEEAPHLLPLEEFSPQSSPNLKNNELCTSDDCVEIRTEPNCIDNLEQKKQPCSCNASTKCSSLNVAKDIEFSCVCSASSNKPTSIINKQSSLDAEFVNSLDVKSVKERHMSVDSARDSGIGDNSNFADLETKYDDTSDENLEIHDYNSCRVKKEDFDVISERSTNPQFTDISNNTLTEESKINSTYLESTSTSDLKGFWQPKIKKSLAERLPPKSFYLVKPSRYIFPGAEIYYDPDEKFGYYEGSSSSGNSDSESECEPHEPISNQF</sequence>
<dbReference type="EC" id="2.3.1.286" evidence="4"/>
<evidence type="ECO:0000256" key="2">
    <source>
        <dbReference type="ARBA" id="ARBA00004123"/>
    </source>
</evidence>
<comment type="caution">
    <text evidence="14">The sequence shown here is derived from an EMBL/GenBank/DDBJ whole genome shotgun (WGS) entry which is preliminary data.</text>
</comment>
<dbReference type="Gene3D" id="3.30.1600.10">
    <property type="entry name" value="SIR2/SIRT2 'Small Domain"/>
    <property type="match status" value="1"/>
</dbReference>
<feature type="coiled-coil region" evidence="11">
    <location>
        <begin position="291"/>
        <end position="318"/>
    </location>
</feature>
<protein>
    <recommendedName>
        <fullName evidence="4">protein acetyllysine N-acetyltransferase</fullName>
        <ecNumber evidence="4">2.3.1.286</ecNumber>
    </recommendedName>
</protein>
<name>A0AA38IWF0_9CUCU</name>
<reference evidence="14" key="1">
    <citation type="journal article" date="2023" name="G3 (Bethesda)">
        <title>Whole genome assemblies of Zophobas morio and Tenebrio molitor.</title>
        <authorList>
            <person name="Kaur S."/>
            <person name="Stinson S.A."/>
            <person name="diCenzo G.C."/>
        </authorList>
    </citation>
    <scope>NUCLEOTIDE SEQUENCE</scope>
    <source>
        <strain evidence="14">QUZm001</strain>
    </source>
</reference>
<dbReference type="GO" id="GO:0002039">
    <property type="term" value="F:p53 binding"/>
    <property type="evidence" value="ECO:0007669"/>
    <property type="project" value="TreeGrafter"/>
</dbReference>
<dbReference type="AlphaFoldDB" id="A0AA38IWF0"/>
<dbReference type="InterPro" id="IPR003000">
    <property type="entry name" value="Sirtuin"/>
</dbReference>
<evidence type="ECO:0000313" key="14">
    <source>
        <dbReference type="EMBL" id="KAJ3662329.1"/>
    </source>
</evidence>
<dbReference type="GO" id="GO:0005654">
    <property type="term" value="C:nucleoplasm"/>
    <property type="evidence" value="ECO:0007669"/>
    <property type="project" value="TreeGrafter"/>
</dbReference>
<dbReference type="InterPro" id="IPR026590">
    <property type="entry name" value="Ssirtuin_cat_dom"/>
</dbReference>
<dbReference type="CDD" id="cd01408">
    <property type="entry name" value="SIRT1"/>
    <property type="match status" value="1"/>
</dbReference>
<dbReference type="EMBL" id="JALNTZ010000002">
    <property type="protein sequence ID" value="KAJ3662329.1"/>
    <property type="molecule type" value="Genomic_DNA"/>
</dbReference>
<evidence type="ECO:0000259" key="13">
    <source>
        <dbReference type="PROSITE" id="PS50305"/>
    </source>
</evidence>
<evidence type="ECO:0000256" key="8">
    <source>
        <dbReference type="ARBA" id="ARBA00023027"/>
    </source>
</evidence>
<evidence type="ECO:0000256" key="11">
    <source>
        <dbReference type="SAM" id="Coils"/>
    </source>
</evidence>
<evidence type="ECO:0000313" key="15">
    <source>
        <dbReference type="Proteomes" id="UP001168821"/>
    </source>
</evidence>
<organism evidence="14 15">
    <name type="scientific">Zophobas morio</name>
    <dbReference type="NCBI Taxonomy" id="2755281"/>
    <lineage>
        <taxon>Eukaryota</taxon>
        <taxon>Metazoa</taxon>
        <taxon>Ecdysozoa</taxon>
        <taxon>Arthropoda</taxon>
        <taxon>Hexapoda</taxon>
        <taxon>Insecta</taxon>
        <taxon>Pterygota</taxon>
        <taxon>Neoptera</taxon>
        <taxon>Endopterygota</taxon>
        <taxon>Coleoptera</taxon>
        <taxon>Polyphaga</taxon>
        <taxon>Cucujiformia</taxon>
        <taxon>Tenebrionidae</taxon>
        <taxon>Zophobas</taxon>
    </lineage>
</organism>
<comment type="similarity">
    <text evidence="3">Belongs to the sirtuin family. Class I subfamily.</text>
</comment>
<evidence type="ECO:0000256" key="7">
    <source>
        <dbReference type="ARBA" id="ARBA00022833"/>
    </source>
</evidence>
<keyword evidence="7 10" id="KW-0862">Zinc</keyword>
<dbReference type="PANTHER" id="PTHR11085:SF9">
    <property type="entry name" value="NAD-DEPENDENT PROTEIN DEACETYLASE SIRTUIN-1"/>
    <property type="match status" value="1"/>
</dbReference>
<dbReference type="SUPFAM" id="SSF52467">
    <property type="entry name" value="DHS-like NAD/FAD-binding domain"/>
    <property type="match status" value="1"/>
</dbReference>
<dbReference type="InterPro" id="IPR050134">
    <property type="entry name" value="NAD-dep_sirtuin_deacylases"/>
</dbReference>
<feature type="active site" description="Proton acceptor" evidence="10">
    <location>
        <position position="321"/>
    </location>
</feature>
<dbReference type="InterPro" id="IPR026591">
    <property type="entry name" value="Sirtuin_cat_small_dom_sf"/>
</dbReference>